<feature type="region of interest" description="Disordered" evidence="6">
    <location>
        <begin position="201"/>
        <end position="222"/>
    </location>
</feature>
<dbReference type="SUPFAM" id="SSF55298">
    <property type="entry name" value="YjgF-like"/>
    <property type="match status" value="2"/>
</dbReference>
<dbReference type="CDD" id="cd06156">
    <property type="entry name" value="eu_AANH_C_2"/>
    <property type="match status" value="1"/>
</dbReference>
<evidence type="ECO:0000313" key="8">
    <source>
        <dbReference type="EMBL" id="KAJ9157224.1"/>
    </source>
</evidence>
<evidence type="ECO:0000256" key="1">
    <source>
        <dbReference type="ARBA" id="ARBA00012089"/>
    </source>
</evidence>
<dbReference type="Pfam" id="PF01902">
    <property type="entry name" value="Diphthami_syn_2"/>
    <property type="match status" value="1"/>
</dbReference>
<dbReference type="InterPro" id="IPR014729">
    <property type="entry name" value="Rossmann-like_a/b/a_fold"/>
</dbReference>
<keyword evidence="8" id="KW-0436">Ligase</keyword>
<dbReference type="CDD" id="cd06155">
    <property type="entry name" value="eu_AANH_C_1"/>
    <property type="match status" value="1"/>
</dbReference>
<proteinExistence type="predicted"/>
<feature type="domain" description="Diphthamide synthase" evidence="7">
    <location>
        <begin position="232"/>
        <end position="379"/>
    </location>
</feature>
<gene>
    <name evidence="8" type="ORF">NKR23_g5</name>
</gene>
<dbReference type="Pfam" id="PF01042">
    <property type="entry name" value="Ribonuc_L-PSP"/>
    <property type="match status" value="1"/>
</dbReference>
<dbReference type="GO" id="GO:0017178">
    <property type="term" value="F:diphthine-ammonia ligase activity"/>
    <property type="evidence" value="ECO:0007669"/>
    <property type="project" value="UniProtKB-EC"/>
</dbReference>
<evidence type="ECO:0000313" key="9">
    <source>
        <dbReference type="Proteomes" id="UP001174694"/>
    </source>
</evidence>
<evidence type="ECO:0000256" key="4">
    <source>
        <dbReference type="ARBA" id="ARBA00031552"/>
    </source>
</evidence>
<sequence length="942" mass="98489">MAAAAPPPPPRPAAGGGLNVIALVSGGKDSFFSLLHCAANGHRVVALANLHPAKPIPAAAAAAGHSPLRTSPSVAADPSPGAPATGTIGAPGSQDEQGPGAAPSRQMGSSSLSLAAEDTGRPISGDIRRVGPEQQGELDQGSDGQGIGEACGSSEEDDGDEGPDLNSFMYQTVGHQVIPLYAAAAGVPLYRRPITGGAVDSGRDYSHAAAQEDAADDDDETESMLPLLRAVVAAHPEADALCAGAILSTYQRTRVESVALRLGLTPLAYLWKFPVLPVPAATAAAAGGADDAQLLRDMAAAGLEARIVKVASGGLDESFLWENVAGAAGAARVGRAMRRFGAAEKGAVLGEGGEFETLVVDGPSSLFRRRIVVEEGDRVVVREGGGSAWLRIRRAVLEEKPVGNGADDGEVRIPETLDERFRAVLEALAEPGGSAAKDDDDHQALEERGLYTGGRLHNSDKPGLLQWCIAADRPHQLSMEDETASLVQKIRTKLGELSLSPTSIISTVIILRRMADFPTINKIYGSLFPDPNPPSRVTISCGDLLPPDLNIVIYLTVHRGLLVPGDRDGLHVQSRSYWAPANIGPYSQAIAVPVRTLMDSGRSADSSGGNNDAPSSSRLVFIAGQIPLIPASMDLPRGPDPLPLQLALSLQHLWRIGVEMGVQWWASAAAYFPHAESASDARRGAVLAAAAWRAAHAYGASSLEDEDEDEAGGPDLWDRKYNPQYMSFGGDAGGRGAGGGSPSLPDWEIVEGMRRREDEGGGRGTLAPYVFSVEVEELPRQAGVEWHAHAGLGGVASPESVRLRSCRSVRGPRAWDLHHCVLEAAGSGLGCVHSCVALRPSAADGAPSLVLSDVLGEMTEVLRDSLGTAIGVVEEKPAGDEITPSSRTPHLLYVDATVFSSDDIAREITEGACSVIPCASIWDAQGRQLRAVGVFRDVIELP</sequence>
<dbReference type="InterPro" id="IPR030662">
    <property type="entry name" value="DPH6/MJ0570"/>
</dbReference>
<dbReference type="PANTHER" id="PTHR12196:SF2">
    <property type="entry name" value="DIPHTHINE--AMMONIA LIGASE"/>
    <property type="match status" value="1"/>
</dbReference>
<dbReference type="EMBL" id="JANBVO010000001">
    <property type="protein sequence ID" value="KAJ9157224.1"/>
    <property type="molecule type" value="Genomic_DNA"/>
</dbReference>
<dbReference type="EC" id="6.3.1.14" evidence="1"/>
<comment type="caution">
    <text evidence="8">The sequence shown here is derived from an EMBL/GenBank/DDBJ whole genome shotgun (WGS) entry which is preliminary data.</text>
</comment>
<feature type="compositionally biased region" description="Acidic residues" evidence="6">
    <location>
        <begin position="154"/>
        <end position="163"/>
    </location>
</feature>
<protein>
    <recommendedName>
        <fullName evidence="2">Diphthine--ammonia ligase</fullName>
        <ecNumber evidence="1">6.3.1.14</ecNumber>
    </recommendedName>
    <alternativeName>
        <fullName evidence="3">Diphthamide synthase</fullName>
    </alternativeName>
    <alternativeName>
        <fullName evidence="4">Diphthamide synthetase</fullName>
    </alternativeName>
</protein>
<dbReference type="Gene3D" id="3.40.50.620">
    <property type="entry name" value="HUPs"/>
    <property type="match status" value="2"/>
</dbReference>
<comment type="catalytic activity">
    <reaction evidence="5">
        <text>diphthine-[translation elongation factor 2] + NH4(+) + ATP = diphthamide-[translation elongation factor 2] + AMP + diphosphate + H(+)</text>
        <dbReference type="Rhea" id="RHEA:19753"/>
        <dbReference type="Rhea" id="RHEA-COMP:10172"/>
        <dbReference type="Rhea" id="RHEA-COMP:10174"/>
        <dbReference type="ChEBI" id="CHEBI:15378"/>
        <dbReference type="ChEBI" id="CHEBI:16692"/>
        <dbReference type="ChEBI" id="CHEBI:28938"/>
        <dbReference type="ChEBI" id="CHEBI:30616"/>
        <dbReference type="ChEBI" id="CHEBI:33019"/>
        <dbReference type="ChEBI" id="CHEBI:82696"/>
        <dbReference type="ChEBI" id="CHEBI:456215"/>
        <dbReference type="EC" id="6.3.1.14"/>
    </reaction>
</comment>
<evidence type="ECO:0000259" key="7">
    <source>
        <dbReference type="Pfam" id="PF01902"/>
    </source>
</evidence>
<feature type="compositionally biased region" description="Acidic residues" evidence="6">
    <location>
        <begin position="213"/>
        <end position="222"/>
    </location>
</feature>
<accession>A0AA38VX93</accession>
<dbReference type="CDD" id="cd01994">
    <property type="entry name" value="AANH_PF0828-like"/>
    <property type="match status" value="1"/>
</dbReference>
<dbReference type="Proteomes" id="UP001174694">
    <property type="component" value="Unassembled WGS sequence"/>
</dbReference>
<dbReference type="GO" id="GO:0017183">
    <property type="term" value="P:protein histidyl modification to diphthamide"/>
    <property type="evidence" value="ECO:0007669"/>
    <property type="project" value="TreeGrafter"/>
</dbReference>
<dbReference type="AlphaFoldDB" id="A0AA38VX93"/>
<keyword evidence="9" id="KW-1185">Reference proteome</keyword>
<feature type="region of interest" description="Disordered" evidence="6">
    <location>
        <begin position="61"/>
        <end position="167"/>
    </location>
</feature>
<reference evidence="8" key="1">
    <citation type="submission" date="2022-07" db="EMBL/GenBank/DDBJ databases">
        <title>Fungi with potential for degradation of polypropylene.</title>
        <authorList>
            <person name="Gostincar C."/>
        </authorList>
    </citation>
    <scope>NUCLEOTIDE SEQUENCE</scope>
    <source>
        <strain evidence="8">EXF-13308</strain>
    </source>
</reference>
<feature type="compositionally biased region" description="Low complexity" evidence="6">
    <location>
        <begin position="78"/>
        <end position="93"/>
    </location>
</feature>
<name>A0AA38VX93_9PEZI</name>
<evidence type="ECO:0000256" key="3">
    <source>
        <dbReference type="ARBA" id="ARBA00029814"/>
    </source>
</evidence>
<dbReference type="InterPro" id="IPR002761">
    <property type="entry name" value="Diphthami_syn_dom"/>
</dbReference>
<dbReference type="Gene3D" id="3.90.1490.10">
    <property type="entry name" value="putative n-type atp pyrophosphatase, domain 2"/>
    <property type="match status" value="1"/>
</dbReference>
<evidence type="ECO:0000256" key="6">
    <source>
        <dbReference type="SAM" id="MobiDB-lite"/>
    </source>
</evidence>
<dbReference type="InterPro" id="IPR035959">
    <property type="entry name" value="RutC-like_sf"/>
</dbReference>
<dbReference type="SUPFAM" id="SSF52402">
    <property type="entry name" value="Adenine nucleotide alpha hydrolases-like"/>
    <property type="match status" value="1"/>
</dbReference>
<dbReference type="InterPro" id="IPR006175">
    <property type="entry name" value="YjgF/YER057c/UK114"/>
</dbReference>
<evidence type="ECO:0000256" key="2">
    <source>
        <dbReference type="ARBA" id="ARBA00018426"/>
    </source>
</evidence>
<dbReference type="PANTHER" id="PTHR12196">
    <property type="entry name" value="DOMAIN OF UNKNOWN FUNCTION 71 DUF71 -CONTAINING PROTEIN"/>
    <property type="match status" value="1"/>
</dbReference>
<organism evidence="8 9">
    <name type="scientific">Pleurostoma richardsiae</name>
    <dbReference type="NCBI Taxonomy" id="41990"/>
    <lineage>
        <taxon>Eukaryota</taxon>
        <taxon>Fungi</taxon>
        <taxon>Dikarya</taxon>
        <taxon>Ascomycota</taxon>
        <taxon>Pezizomycotina</taxon>
        <taxon>Sordariomycetes</taxon>
        <taxon>Sordariomycetidae</taxon>
        <taxon>Calosphaeriales</taxon>
        <taxon>Pleurostomataceae</taxon>
        <taxon>Pleurostoma</taxon>
    </lineage>
</organism>
<dbReference type="Gene3D" id="3.30.1330.40">
    <property type="entry name" value="RutC-like"/>
    <property type="match status" value="2"/>
</dbReference>
<evidence type="ECO:0000256" key="5">
    <source>
        <dbReference type="ARBA" id="ARBA00048108"/>
    </source>
</evidence>